<accession>A0A1H7N4F7</accession>
<dbReference type="Pfam" id="PF13460">
    <property type="entry name" value="NAD_binding_10"/>
    <property type="match status" value="1"/>
</dbReference>
<dbReference type="EMBL" id="FOAZ01000006">
    <property type="protein sequence ID" value="SEL18201.1"/>
    <property type="molecule type" value="Genomic_DNA"/>
</dbReference>
<dbReference type="eggNOG" id="COG0702">
    <property type="taxonomic scope" value="Bacteria"/>
</dbReference>
<gene>
    <name evidence="3" type="ORF">SAMN05414137_106199</name>
</gene>
<dbReference type="SUPFAM" id="SSF55961">
    <property type="entry name" value="Bet v1-like"/>
    <property type="match status" value="1"/>
</dbReference>
<evidence type="ECO:0000256" key="1">
    <source>
        <dbReference type="SAM" id="MobiDB-lite"/>
    </source>
</evidence>
<organism evidence="3 4">
    <name type="scientific">Streptacidiphilus jiangxiensis</name>
    <dbReference type="NCBI Taxonomy" id="235985"/>
    <lineage>
        <taxon>Bacteria</taxon>
        <taxon>Bacillati</taxon>
        <taxon>Actinomycetota</taxon>
        <taxon>Actinomycetes</taxon>
        <taxon>Kitasatosporales</taxon>
        <taxon>Streptomycetaceae</taxon>
        <taxon>Streptacidiphilus</taxon>
    </lineage>
</organism>
<dbReference type="Proteomes" id="UP000183015">
    <property type="component" value="Unassembled WGS sequence"/>
</dbReference>
<evidence type="ECO:0000259" key="2">
    <source>
        <dbReference type="Pfam" id="PF13460"/>
    </source>
</evidence>
<dbReference type="InterPro" id="IPR016040">
    <property type="entry name" value="NAD(P)-bd_dom"/>
</dbReference>
<feature type="region of interest" description="Disordered" evidence="1">
    <location>
        <begin position="503"/>
        <end position="523"/>
    </location>
</feature>
<dbReference type="Pfam" id="PF11066">
    <property type="entry name" value="DUF2867"/>
    <property type="match status" value="1"/>
</dbReference>
<keyword evidence="4" id="KW-1185">Reference proteome</keyword>
<name>A0A1H7N4F7_STRJI</name>
<dbReference type="GO" id="GO:0044877">
    <property type="term" value="F:protein-containing complex binding"/>
    <property type="evidence" value="ECO:0007669"/>
    <property type="project" value="TreeGrafter"/>
</dbReference>
<evidence type="ECO:0000313" key="3">
    <source>
        <dbReference type="EMBL" id="SEL18201.1"/>
    </source>
</evidence>
<feature type="domain" description="NAD(P)-binding" evidence="2">
    <location>
        <begin position="25"/>
        <end position="129"/>
    </location>
</feature>
<dbReference type="RefSeq" id="WP_042447143.1">
    <property type="nucleotide sequence ID" value="NZ_BBPN01000012.1"/>
</dbReference>
<dbReference type="InterPro" id="IPR021295">
    <property type="entry name" value="DUF2867"/>
</dbReference>
<sequence length="523" mass="56585">MSRTVGAEAEANGGGTGADLCLVTGATGYIGGRLVRELLDAGYRVRCLSRNPDRLRDQPWADRVESVRADLGDPASLPQALDGVAVVHYLVHSLGSGSEFEETEAAAARNLAEAAARAGTRRIVYLGALLPRGVAASELSPHLRSRARVGEILRAGPVPAAELRAAVVLGSGSASFEMLRHLTERLPAMVTPRWVRTLIQPIAVRDVLRYLVAAAALPAEVNRSFDIGGPEVLSYREMMLRYARVAGLPRRVVVPVPVLTPALSSHWVGLVTPVPAGLARPLVESLRHEVVCREDDIKRYVPDPPEGLIGFDEAVRLALARIKDAEVTTRWSSAAVPGAPSDPLPTDPGWAGGSLYEDVRQAAVAADADALWRVVEGIGGDHGWYSFPLAWALRGGLDRVVGGVGLRRGRRDPHRLRVGESLDFWRVEEIEPGRLLRLRAEMRLPGLAWLELRVQPDGPRRSRYVQRALFHPHGLAGHLYWWSVAPFHAFVFGGMARNIAREAAGGTGPRERRHGGGLVGTLS</sequence>
<dbReference type="STRING" id="235985.SAMN05414137_106199"/>
<dbReference type="PANTHER" id="PTHR12126:SF11">
    <property type="entry name" value="NADH DEHYDROGENASE [UBIQUINONE] 1 ALPHA SUBCOMPLEX SUBUNIT 9, MITOCHONDRIAL"/>
    <property type="match status" value="1"/>
</dbReference>
<dbReference type="SUPFAM" id="SSF51735">
    <property type="entry name" value="NAD(P)-binding Rossmann-fold domains"/>
    <property type="match status" value="1"/>
</dbReference>
<dbReference type="OrthoDB" id="9774199at2"/>
<dbReference type="AlphaFoldDB" id="A0A1H7N4F7"/>
<reference evidence="4" key="1">
    <citation type="submission" date="2016-10" db="EMBL/GenBank/DDBJ databases">
        <authorList>
            <person name="Varghese N."/>
        </authorList>
    </citation>
    <scope>NUCLEOTIDE SEQUENCE [LARGE SCALE GENOMIC DNA]</scope>
    <source>
        <strain evidence="4">DSM 45096 / BCRC 16803 / CGMCC 4.1857 / CIP 109030 / JCM 12277 / KCTC 19219 / NBRC 100920 / 33214</strain>
    </source>
</reference>
<evidence type="ECO:0000313" key="4">
    <source>
        <dbReference type="Proteomes" id="UP000183015"/>
    </source>
</evidence>
<dbReference type="PANTHER" id="PTHR12126">
    <property type="entry name" value="NADH-UBIQUINONE OXIDOREDUCTASE 39 KDA SUBUNIT-RELATED"/>
    <property type="match status" value="1"/>
</dbReference>
<dbReference type="InterPro" id="IPR051207">
    <property type="entry name" value="ComplexI_NDUFA9_subunit"/>
</dbReference>
<dbReference type="Gene3D" id="3.40.50.720">
    <property type="entry name" value="NAD(P)-binding Rossmann-like Domain"/>
    <property type="match status" value="1"/>
</dbReference>
<proteinExistence type="predicted"/>
<protein>
    <submittedName>
        <fullName evidence="3">Uncharacterized conserved protein YbjT, contains NAD(P)-binding and DUF2867 domains</fullName>
    </submittedName>
</protein>
<dbReference type="InterPro" id="IPR036291">
    <property type="entry name" value="NAD(P)-bd_dom_sf"/>
</dbReference>